<gene>
    <name evidence="2" type="ORF">ARMGADRAFT_460580</name>
</gene>
<dbReference type="EMBL" id="KZ293678">
    <property type="protein sequence ID" value="PBK87577.1"/>
    <property type="molecule type" value="Genomic_DNA"/>
</dbReference>
<dbReference type="AlphaFoldDB" id="A0A2H3DEQ1"/>
<evidence type="ECO:0000313" key="2">
    <source>
        <dbReference type="EMBL" id="PBK87577.1"/>
    </source>
</evidence>
<dbReference type="InParanoid" id="A0A2H3DEQ1"/>
<keyword evidence="3" id="KW-1185">Reference proteome</keyword>
<evidence type="ECO:0000313" key="3">
    <source>
        <dbReference type="Proteomes" id="UP000217790"/>
    </source>
</evidence>
<protein>
    <submittedName>
        <fullName evidence="2">Uncharacterized protein</fullName>
    </submittedName>
</protein>
<feature type="region of interest" description="Disordered" evidence="1">
    <location>
        <begin position="57"/>
        <end position="141"/>
    </location>
</feature>
<organism evidence="2 3">
    <name type="scientific">Armillaria gallica</name>
    <name type="common">Bulbous honey fungus</name>
    <name type="synonym">Armillaria bulbosa</name>
    <dbReference type="NCBI Taxonomy" id="47427"/>
    <lineage>
        <taxon>Eukaryota</taxon>
        <taxon>Fungi</taxon>
        <taxon>Dikarya</taxon>
        <taxon>Basidiomycota</taxon>
        <taxon>Agaricomycotina</taxon>
        <taxon>Agaricomycetes</taxon>
        <taxon>Agaricomycetidae</taxon>
        <taxon>Agaricales</taxon>
        <taxon>Marasmiineae</taxon>
        <taxon>Physalacriaceae</taxon>
        <taxon>Armillaria</taxon>
    </lineage>
</organism>
<dbReference type="Proteomes" id="UP000217790">
    <property type="component" value="Unassembled WGS sequence"/>
</dbReference>
<accession>A0A2H3DEQ1</accession>
<proteinExistence type="predicted"/>
<reference evidence="3" key="1">
    <citation type="journal article" date="2017" name="Nat. Ecol. Evol.">
        <title>Genome expansion and lineage-specific genetic innovations in the forest pathogenic fungi Armillaria.</title>
        <authorList>
            <person name="Sipos G."/>
            <person name="Prasanna A.N."/>
            <person name="Walter M.C."/>
            <person name="O'Connor E."/>
            <person name="Balint B."/>
            <person name="Krizsan K."/>
            <person name="Kiss B."/>
            <person name="Hess J."/>
            <person name="Varga T."/>
            <person name="Slot J."/>
            <person name="Riley R."/>
            <person name="Boka B."/>
            <person name="Rigling D."/>
            <person name="Barry K."/>
            <person name="Lee J."/>
            <person name="Mihaltcheva S."/>
            <person name="LaButti K."/>
            <person name="Lipzen A."/>
            <person name="Waldron R."/>
            <person name="Moloney N.M."/>
            <person name="Sperisen C."/>
            <person name="Kredics L."/>
            <person name="Vagvoelgyi C."/>
            <person name="Patrignani A."/>
            <person name="Fitzpatrick D."/>
            <person name="Nagy I."/>
            <person name="Doyle S."/>
            <person name="Anderson J.B."/>
            <person name="Grigoriev I.V."/>
            <person name="Gueldener U."/>
            <person name="Muensterkoetter M."/>
            <person name="Nagy L.G."/>
        </authorList>
    </citation>
    <scope>NUCLEOTIDE SEQUENCE [LARGE SCALE GENOMIC DNA]</scope>
    <source>
        <strain evidence="3">Ar21-2</strain>
    </source>
</reference>
<evidence type="ECO:0000256" key="1">
    <source>
        <dbReference type="SAM" id="MobiDB-lite"/>
    </source>
</evidence>
<feature type="compositionally biased region" description="Low complexity" evidence="1">
    <location>
        <begin position="72"/>
        <end position="88"/>
    </location>
</feature>
<sequence length="141" mass="15771">MQLAYPLPHLVYVWASFFIARKRLLLFSGANLMAPIARIVAVAARCCVSPRTRQHALHKTSNLPTMRDNQFPSPSTTCTPSSVRTSPSFIDTTTPVHSNYPHYDKSKQEATPRTQQHRHSPVERYPPGLGPCFPSNSQVTV</sequence>
<name>A0A2H3DEQ1_ARMGA</name>
<feature type="compositionally biased region" description="Polar residues" evidence="1">
    <location>
        <begin position="59"/>
        <end position="71"/>
    </location>
</feature>